<feature type="region of interest" description="Disordered" evidence="1">
    <location>
        <begin position="30"/>
        <end position="288"/>
    </location>
</feature>
<evidence type="ECO:0000256" key="1">
    <source>
        <dbReference type="SAM" id="MobiDB-lite"/>
    </source>
</evidence>
<dbReference type="EMBL" id="MU404353">
    <property type="protein sequence ID" value="KAI1614077.1"/>
    <property type="molecule type" value="Genomic_DNA"/>
</dbReference>
<name>A0AAN6IDN4_9EURO</name>
<dbReference type="Pfam" id="PF13917">
    <property type="entry name" value="zf-CCHC_3"/>
    <property type="match status" value="1"/>
</dbReference>
<evidence type="ECO:0000313" key="3">
    <source>
        <dbReference type="Proteomes" id="UP001203852"/>
    </source>
</evidence>
<comment type="caution">
    <text evidence="2">The sequence shown here is derived from an EMBL/GenBank/DDBJ whole genome shotgun (WGS) entry which is preliminary data.</text>
</comment>
<protein>
    <submittedName>
        <fullName evidence="2">Uncharacterized protein</fullName>
    </submittedName>
</protein>
<feature type="compositionally biased region" description="Basic residues" evidence="1">
    <location>
        <begin position="144"/>
        <end position="160"/>
    </location>
</feature>
<evidence type="ECO:0000313" key="2">
    <source>
        <dbReference type="EMBL" id="KAI1614077.1"/>
    </source>
</evidence>
<feature type="compositionally biased region" description="Basic and acidic residues" evidence="1">
    <location>
        <begin position="130"/>
        <end position="143"/>
    </location>
</feature>
<dbReference type="AlphaFoldDB" id="A0AAN6IDN4"/>
<proteinExistence type="predicted"/>
<feature type="compositionally biased region" description="Basic residues" evidence="1">
    <location>
        <begin position="171"/>
        <end position="189"/>
    </location>
</feature>
<feature type="compositionally biased region" description="Low complexity" evidence="1">
    <location>
        <begin position="95"/>
        <end position="123"/>
    </location>
</feature>
<gene>
    <name evidence="2" type="ORF">EDD36DRAFT_216053</name>
</gene>
<feature type="compositionally biased region" description="Basic and acidic residues" evidence="1">
    <location>
        <begin position="231"/>
        <end position="244"/>
    </location>
</feature>
<dbReference type="Proteomes" id="UP001203852">
    <property type="component" value="Unassembled WGS sequence"/>
</dbReference>
<accession>A0AAN6IDN4</accession>
<reference evidence="2" key="1">
    <citation type="journal article" date="2022" name="bioRxiv">
        <title>Deciphering the potential niche of two novel black yeast fungi from a biological soil crust based on their genomes, phenotypes, and melanin regulation.</title>
        <authorList>
            <consortium name="DOE Joint Genome Institute"/>
            <person name="Carr E.C."/>
            <person name="Barton Q."/>
            <person name="Grambo S."/>
            <person name="Sullivan M."/>
            <person name="Renfro C.M."/>
            <person name="Kuo A."/>
            <person name="Pangilinan J."/>
            <person name="Lipzen A."/>
            <person name="Keymanesh K."/>
            <person name="Savage E."/>
            <person name="Barry K."/>
            <person name="Grigoriev I.V."/>
            <person name="Riekhof W.R."/>
            <person name="Harris S.S."/>
        </authorList>
    </citation>
    <scope>NUCLEOTIDE SEQUENCE</scope>
    <source>
        <strain evidence="2">JF 03-4F</strain>
    </source>
</reference>
<sequence length="288" mass="32321">MLEERYVCQTPPRVPALTVDASHYSYECKSSAQERPYISRPSRTQQLLNPKLKPKLTSDKPNELLNSRGVADQQLAEAEARRNGTPALESESRGRSLSPRANSPSRSRSIDSASSVSTISTAKSRSRSHSLSESRDDRMDTGKRAGHARSRTPPRKRKHHSDSSSYSRSPRSPKRAPSSHHKTRRHRSKSPSDRGRPNSTRRGSHRSRTSSPSMDQSRITKHRRSLGSQDGYREEEKRYSRENRPQANGDGRRPAGFGSSGAQGRGPRRERSLSPYSKRLALTQAMNL</sequence>
<keyword evidence="3" id="KW-1185">Reference proteome</keyword>
<organism evidence="2 3">
    <name type="scientific">Exophiala viscosa</name>
    <dbReference type="NCBI Taxonomy" id="2486360"/>
    <lineage>
        <taxon>Eukaryota</taxon>
        <taxon>Fungi</taxon>
        <taxon>Dikarya</taxon>
        <taxon>Ascomycota</taxon>
        <taxon>Pezizomycotina</taxon>
        <taxon>Eurotiomycetes</taxon>
        <taxon>Chaetothyriomycetidae</taxon>
        <taxon>Chaetothyriales</taxon>
        <taxon>Herpotrichiellaceae</taxon>
        <taxon>Exophiala</taxon>
    </lineage>
</organism>